<dbReference type="SMART" id="SM00490">
    <property type="entry name" value="HELICc"/>
    <property type="match status" value="1"/>
</dbReference>
<dbReference type="PANTHER" id="PTHR47964">
    <property type="entry name" value="ATP-DEPENDENT DNA HELICASE HOMOLOG RECG, CHLOROPLASTIC"/>
    <property type="match status" value="1"/>
</dbReference>
<protein>
    <recommendedName>
        <fullName evidence="12">DEAD/DEAH box helicase</fullName>
    </recommendedName>
</protein>
<feature type="domain" description="Helicase C-terminal" evidence="9">
    <location>
        <begin position="443"/>
        <end position="605"/>
    </location>
</feature>
<dbReference type="GO" id="GO:0005524">
    <property type="term" value="F:ATP binding"/>
    <property type="evidence" value="ECO:0007669"/>
    <property type="project" value="UniProtKB-KW"/>
</dbReference>
<name>A0A5M9NWY1_9VIBR</name>
<evidence type="ECO:0008006" key="12">
    <source>
        <dbReference type="Google" id="ProtNLM"/>
    </source>
</evidence>
<keyword evidence="7" id="KW-0234">DNA repair</keyword>
<dbReference type="PROSITE" id="PS51194">
    <property type="entry name" value="HELICASE_CTER"/>
    <property type="match status" value="1"/>
</dbReference>
<keyword evidence="11" id="KW-1185">Reference proteome</keyword>
<keyword evidence="2" id="KW-0227">DNA damage</keyword>
<evidence type="ECO:0000256" key="7">
    <source>
        <dbReference type="ARBA" id="ARBA00023204"/>
    </source>
</evidence>
<reference evidence="10 11" key="1">
    <citation type="submission" date="2019-09" db="EMBL/GenBank/DDBJ databases">
        <title>Draft genome sequence of various Type strains from the CCUG.</title>
        <authorList>
            <person name="Pineiro-Iglesias B."/>
            <person name="Tunovic T."/>
            <person name="Unosson C."/>
            <person name="Inganas E."/>
            <person name="Ohlen M."/>
            <person name="Cardew S."/>
            <person name="Jensie-Markopoulos S."/>
            <person name="Salva-Serra F."/>
            <person name="Jaen-Luchoro D."/>
            <person name="Karlsson R."/>
            <person name="Svensson-Stadler L."/>
            <person name="Chun J."/>
            <person name="Moore E."/>
        </authorList>
    </citation>
    <scope>NUCLEOTIDE SEQUENCE [LARGE SCALE GENOMIC DNA]</scope>
    <source>
        <strain evidence="10 11">CCUG 56969T</strain>
    </source>
</reference>
<dbReference type="RefSeq" id="WP_086714971.1">
    <property type="nucleotide sequence ID" value="NZ_AP025494.1"/>
</dbReference>
<dbReference type="InterPro" id="IPR011545">
    <property type="entry name" value="DEAD/DEAH_box_helicase_dom"/>
</dbReference>
<evidence type="ECO:0000256" key="1">
    <source>
        <dbReference type="ARBA" id="ARBA00022741"/>
    </source>
</evidence>
<evidence type="ECO:0000256" key="3">
    <source>
        <dbReference type="ARBA" id="ARBA00022801"/>
    </source>
</evidence>
<accession>A0A5M9NWY1</accession>
<dbReference type="SMART" id="SM00487">
    <property type="entry name" value="DEXDc"/>
    <property type="match status" value="1"/>
</dbReference>
<dbReference type="SUPFAM" id="SSF52540">
    <property type="entry name" value="P-loop containing nucleoside triphosphate hydrolases"/>
    <property type="match status" value="1"/>
</dbReference>
<dbReference type="AlphaFoldDB" id="A0A5M9NWY1"/>
<sequence length="651" mass="72846">MLDLKYIKDTFKVPVWQVLLRLPQSYLDTRQVVSDFSYLTDSDCVVIQGTVTSISESYNRTTVINGSIVDSRNVAQRFSHFAKLDSEYGQQLASRINDRGYYLCKVKQVGNALFINHPQPLNEKFIGKITPVYKVKSKQLKGLKYAEFLEQHIDELIPLTARKIREELAKLNLSNGKIRRLLEAHSLCLEDVLRFVHFPNSLEESEQCNAILQRIAATLLFSEVEGEPNLTHPFQLDKDDTYFNDVVPFQLTDEQLDAVSGIKAAINNRAPRSVLFGDVGTGKTVIGAILTRHVVDAGGCVVIMVPNLILGAQIYKEIDNCWPDIGIEFLLSESEHDNFVGKGYRCINEMTEDTRVVIGTTALLHHHNNIPIDLLWIDEEQKMGLEQKESTLITHGRTHLLLSSATCIPRTQAMMSFGMLPYFKLTKYHAPREVITTRYEHTQIDEVICRVEERINRGDKVLIISTMKGESKAQAVSHRASAEQLFDDWKAMYGDIVKLSHGGLSKQDNEVAINAMKSGEGKILIATTLIEVGLTIPKLNYVVVLNPENLGVVTLHQIRGRVAREGGIGHCDLLPTTKLKAPSIDRLDLLVNHSDGFSLAEADLQLRGMGDLKNGNNQSGTSKCILVDQQLSLGLLTDTLERLTTAERCLT</sequence>
<keyword evidence="4" id="KW-0347">Helicase</keyword>
<dbReference type="OrthoDB" id="9804325at2"/>
<dbReference type="Gene3D" id="3.40.50.300">
    <property type="entry name" value="P-loop containing nucleotide triphosphate hydrolases"/>
    <property type="match status" value="2"/>
</dbReference>
<dbReference type="InterPro" id="IPR014001">
    <property type="entry name" value="Helicase_ATP-bd"/>
</dbReference>
<evidence type="ECO:0000256" key="2">
    <source>
        <dbReference type="ARBA" id="ARBA00022763"/>
    </source>
</evidence>
<dbReference type="EMBL" id="VXJS01000007">
    <property type="protein sequence ID" value="KAA8675627.1"/>
    <property type="molecule type" value="Genomic_DNA"/>
</dbReference>
<dbReference type="Pfam" id="PF00271">
    <property type="entry name" value="Helicase_C"/>
    <property type="match status" value="1"/>
</dbReference>
<dbReference type="PANTHER" id="PTHR47964:SF1">
    <property type="entry name" value="ATP-DEPENDENT DNA HELICASE HOMOLOG RECG, CHLOROPLASTIC"/>
    <property type="match status" value="1"/>
</dbReference>
<feature type="domain" description="Helicase ATP-binding" evidence="8">
    <location>
        <begin position="264"/>
        <end position="425"/>
    </location>
</feature>
<evidence type="ECO:0000313" key="10">
    <source>
        <dbReference type="EMBL" id="KAA8675627.1"/>
    </source>
</evidence>
<dbReference type="GO" id="GO:0016787">
    <property type="term" value="F:hydrolase activity"/>
    <property type="evidence" value="ECO:0007669"/>
    <property type="project" value="UniProtKB-KW"/>
</dbReference>
<evidence type="ECO:0000256" key="4">
    <source>
        <dbReference type="ARBA" id="ARBA00022806"/>
    </source>
</evidence>
<dbReference type="PROSITE" id="PS51192">
    <property type="entry name" value="HELICASE_ATP_BIND_1"/>
    <property type="match status" value="1"/>
</dbReference>
<evidence type="ECO:0000259" key="9">
    <source>
        <dbReference type="PROSITE" id="PS51194"/>
    </source>
</evidence>
<keyword evidence="5" id="KW-0067">ATP-binding</keyword>
<evidence type="ECO:0000313" key="11">
    <source>
        <dbReference type="Proteomes" id="UP000322521"/>
    </source>
</evidence>
<dbReference type="InterPro" id="IPR001650">
    <property type="entry name" value="Helicase_C-like"/>
</dbReference>
<organism evidence="10 11">
    <name type="scientific">Vibrio gigantis</name>
    <dbReference type="NCBI Taxonomy" id="296199"/>
    <lineage>
        <taxon>Bacteria</taxon>
        <taxon>Pseudomonadati</taxon>
        <taxon>Pseudomonadota</taxon>
        <taxon>Gammaproteobacteria</taxon>
        <taxon>Vibrionales</taxon>
        <taxon>Vibrionaceae</taxon>
        <taxon>Vibrio</taxon>
    </lineage>
</organism>
<evidence type="ECO:0000259" key="8">
    <source>
        <dbReference type="PROSITE" id="PS51192"/>
    </source>
</evidence>
<keyword evidence="1" id="KW-0547">Nucleotide-binding</keyword>
<dbReference type="GO" id="GO:0006281">
    <property type="term" value="P:DNA repair"/>
    <property type="evidence" value="ECO:0007669"/>
    <property type="project" value="UniProtKB-KW"/>
</dbReference>
<comment type="caution">
    <text evidence="10">The sequence shown here is derived from an EMBL/GenBank/DDBJ whole genome shotgun (WGS) entry which is preliminary data.</text>
</comment>
<keyword evidence="6" id="KW-0238">DNA-binding</keyword>
<gene>
    <name evidence="10" type="ORF">F4W18_13470</name>
</gene>
<dbReference type="Pfam" id="PF00270">
    <property type="entry name" value="DEAD"/>
    <property type="match status" value="1"/>
</dbReference>
<dbReference type="Proteomes" id="UP000322521">
    <property type="component" value="Unassembled WGS sequence"/>
</dbReference>
<evidence type="ECO:0000256" key="6">
    <source>
        <dbReference type="ARBA" id="ARBA00023125"/>
    </source>
</evidence>
<keyword evidence="3" id="KW-0378">Hydrolase</keyword>
<dbReference type="InterPro" id="IPR027417">
    <property type="entry name" value="P-loop_NTPase"/>
</dbReference>
<dbReference type="GO" id="GO:0003677">
    <property type="term" value="F:DNA binding"/>
    <property type="evidence" value="ECO:0007669"/>
    <property type="project" value="UniProtKB-KW"/>
</dbReference>
<proteinExistence type="predicted"/>
<dbReference type="GO" id="GO:0003678">
    <property type="term" value="F:DNA helicase activity"/>
    <property type="evidence" value="ECO:0007669"/>
    <property type="project" value="TreeGrafter"/>
</dbReference>
<evidence type="ECO:0000256" key="5">
    <source>
        <dbReference type="ARBA" id="ARBA00022840"/>
    </source>
</evidence>
<dbReference type="InterPro" id="IPR047112">
    <property type="entry name" value="RecG/Mfd"/>
</dbReference>